<dbReference type="Gene3D" id="3.30.70.260">
    <property type="match status" value="1"/>
</dbReference>
<dbReference type="Proteomes" id="UP001652660">
    <property type="component" value="Chromosome 9e"/>
</dbReference>
<evidence type="ECO:0000313" key="11">
    <source>
        <dbReference type="Proteomes" id="UP001652660"/>
    </source>
</evidence>
<comment type="pathway">
    <text evidence="2 8">Amino-acid biosynthesis; L-phenylalanine biosynthesis; L-phenylalanine from L-arogenate: step 1/1.</text>
</comment>
<keyword evidence="8" id="KW-0150">Chloroplast</keyword>
<dbReference type="CDD" id="cd13631">
    <property type="entry name" value="PBP2_Ct-PDT_like"/>
    <property type="match status" value="1"/>
</dbReference>
<evidence type="ECO:0000259" key="10">
    <source>
        <dbReference type="PROSITE" id="PS51671"/>
    </source>
</evidence>
<evidence type="ECO:0000256" key="3">
    <source>
        <dbReference type="ARBA" id="ARBA00013259"/>
    </source>
</evidence>
<dbReference type="InterPro" id="IPR045865">
    <property type="entry name" value="ACT-like_dom_sf"/>
</dbReference>
<comment type="subcellular location">
    <subcellularLocation>
        <location evidence="1 8">Plastid</location>
        <location evidence="1 8">Chloroplast stroma</location>
    </subcellularLocation>
</comment>
<dbReference type="SUPFAM" id="SSF53850">
    <property type="entry name" value="Periplasmic binding protein-like II"/>
    <property type="match status" value="1"/>
</dbReference>
<evidence type="ECO:0000256" key="8">
    <source>
        <dbReference type="RuleBase" id="RU363004"/>
    </source>
</evidence>
<keyword evidence="8" id="KW-0934">Plastid</keyword>
<dbReference type="PROSITE" id="PS00858">
    <property type="entry name" value="PREPHENATE_DEHYDR_2"/>
    <property type="match status" value="1"/>
</dbReference>
<keyword evidence="7 8" id="KW-0456">Lyase</keyword>
<evidence type="ECO:0000256" key="4">
    <source>
        <dbReference type="ARBA" id="ARBA00022605"/>
    </source>
</evidence>
<dbReference type="Gene3D" id="3.40.190.10">
    <property type="entry name" value="Periplasmic binding protein-like II"/>
    <property type="match status" value="3"/>
</dbReference>
<evidence type="ECO:0000256" key="6">
    <source>
        <dbReference type="ARBA" id="ARBA00023222"/>
    </source>
</evidence>
<dbReference type="RefSeq" id="XP_071922600.1">
    <property type="nucleotide sequence ID" value="XM_072066499.1"/>
</dbReference>
<comment type="catalytic activity">
    <reaction evidence="8">
        <text>L-arogenate + H(+) = L-phenylalanine + CO2 + H2O</text>
        <dbReference type="Rhea" id="RHEA:12536"/>
        <dbReference type="ChEBI" id="CHEBI:15377"/>
        <dbReference type="ChEBI" id="CHEBI:15378"/>
        <dbReference type="ChEBI" id="CHEBI:16526"/>
        <dbReference type="ChEBI" id="CHEBI:58095"/>
        <dbReference type="ChEBI" id="CHEBI:58180"/>
        <dbReference type="EC" id="4.2.1.91"/>
    </reaction>
</comment>
<accession>A0ABM4VST4</accession>
<dbReference type="Pfam" id="PF00800">
    <property type="entry name" value="PDT"/>
    <property type="match status" value="2"/>
</dbReference>
<dbReference type="EC" id="4.2.1.91" evidence="3 8"/>
<feature type="domain" description="Prephenate dehydratase" evidence="9">
    <location>
        <begin position="92"/>
        <end position="283"/>
    </location>
</feature>
<organism evidence="11 12">
    <name type="scientific">Coffea arabica</name>
    <name type="common">Arabian coffee</name>
    <dbReference type="NCBI Taxonomy" id="13443"/>
    <lineage>
        <taxon>Eukaryota</taxon>
        <taxon>Viridiplantae</taxon>
        <taxon>Streptophyta</taxon>
        <taxon>Embryophyta</taxon>
        <taxon>Tracheophyta</taxon>
        <taxon>Spermatophyta</taxon>
        <taxon>Magnoliopsida</taxon>
        <taxon>eudicotyledons</taxon>
        <taxon>Gunneridae</taxon>
        <taxon>Pentapetalae</taxon>
        <taxon>asterids</taxon>
        <taxon>lamiids</taxon>
        <taxon>Gentianales</taxon>
        <taxon>Rubiaceae</taxon>
        <taxon>Ixoroideae</taxon>
        <taxon>Gardenieae complex</taxon>
        <taxon>Bertiereae - Coffeeae clade</taxon>
        <taxon>Coffeeae</taxon>
        <taxon>Coffea</taxon>
    </lineage>
</organism>
<dbReference type="PROSITE" id="PS00857">
    <property type="entry name" value="PREPHENATE_DEHYDR_1"/>
    <property type="match status" value="1"/>
</dbReference>
<sequence length="393" mass="43416">MMASIKGVPICKACCATNNNHRHCYYYSKQIGLSESGSRNLLNLRVQNKWECRLGGVLTKTQTATTPVEENDKPSVDGNGETQITEARGFHRDLQSLPSEDFTLVVVFPLWPTFHLVGPLSAIDLSSSLSDGSKVRVAYQGLPGAYSEAAALKAYPKCETVPCDEFEAVFKAVELWLHIVGEVQLVVNHCLLGLPGVRKEELKRVLSHPQALDQCEMTLNKLGVTKVSTNDSAGAAQITAAERVRDTGAIASVRAAEIYGLDVLAERIQDDTDNITRFLILAREPIIPGSDRPHKTSIVFSLEEGPGVLFKALAVFALRNINLSKIESRPQRYRPLRIVDDSNKGSAKYFDYLFYVDFEASMAEPRAQYALAHLQEIAKFLRVLGCYPIDTTL</sequence>
<keyword evidence="4 8" id="KW-0028">Amino-acid biosynthesis</keyword>
<dbReference type="GeneID" id="113710155"/>
<dbReference type="PROSITE" id="PS51171">
    <property type="entry name" value="PREPHENATE_DEHYDR_3"/>
    <property type="match status" value="1"/>
</dbReference>
<dbReference type="PANTHER" id="PTHR21022">
    <property type="entry name" value="PREPHENATE DEHYDRATASE P PROTEIN"/>
    <property type="match status" value="1"/>
</dbReference>
<dbReference type="InterPro" id="IPR002912">
    <property type="entry name" value="ACT_dom"/>
</dbReference>
<dbReference type="CDD" id="cd04905">
    <property type="entry name" value="ACT_CM-PDT"/>
    <property type="match status" value="1"/>
</dbReference>
<dbReference type="PROSITE" id="PS51671">
    <property type="entry name" value="ACT"/>
    <property type="match status" value="1"/>
</dbReference>
<keyword evidence="11" id="KW-1185">Reference proteome</keyword>
<evidence type="ECO:0000259" key="9">
    <source>
        <dbReference type="PROSITE" id="PS51171"/>
    </source>
</evidence>
<dbReference type="InterPro" id="IPR018528">
    <property type="entry name" value="Preph_deHydtase_CS"/>
</dbReference>
<comment type="function">
    <text evidence="8">Converts the prephenate produced from the shikimate-chorismate pathway into phenylalanine.</text>
</comment>
<dbReference type="PANTHER" id="PTHR21022:SF20">
    <property type="entry name" value="AROGENATE DEHYDRATASE_PREPHENATE DEHYDRATASE 1, CHLOROPLASTIC"/>
    <property type="match status" value="1"/>
</dbReference>
<keyword evidence="6 8" id="KW-0584">Phenylalanine biosynthesis</keyword>
<dbReference type="SUPFAM" id="SSF55021">
    <property type="entry name" value="ACT-like"/>
    <property type="match status" value="1"/>
</dbReference>
<gene>
    <name evidence="12" type="primary">LOC113710155</name>
</gene>
<reference evidence="12" key="1">
    <citation type="submission" date="2025-08" db="UniProtKB">
        <authorList>
            <consortium name="RefSeq"/>
        </authorList>
    </citation>
    <scope>IDENTIFICATION</scope>
    <source>
        <tissue evidence="12">Leaves</tissue>
    </source>
</reference>
<dbReference type="InterPro" id="IPR001086">
    <property type="entry name" value="Preph_deHydtase"/>
</dbReference>
<proteinExistence type="predicted"/>
<evidence type="ECO:0000256" key="7">
    <source>
        <dbReference type="ARBA" id="ARBA00023239"/>
    </source>
</evidence>
<evidence type="ECO:0000256" key="2">
    <source>
        <dbReference type="ARBA" id="ARBA00004929"/>
    </source>
</evidence>
<keyword evidence="8" id="KW-0809">Transit peptide</keyword>
<evidence type="ECO:0000256" key="5">
    <source>
        <dbReference type="ARBA" id="ARBA00023141"/>
    </source>
</evidence>
<evidence type="ECO:0000256" key="1">
    <source>
        <dbReference type="ARBA" id="ARBA00004470"/>
    </source>
</evidence>
<protein>
    <recommendedName>
        <fullName evidence="3 8">Arogenate dehydratase</fullName>
        <ecNumber evidence="3 8">4.2.1.91</ecNumber>
    </recommendedName>
</protein>
<feature type="domain" description="ACT" evidence="10">
    <location>
        <begin position="297"/>
        <end position="388"/>
    </location>
</feature>
<keyword evidence="5 8" id="KW-0057">Aromatic amino acid biosynthesis</keyword>
<evidence type="ECO:0000313" key="12">
    <source>
        <dbReference type="RefSeq" id="XP_071922600.1"/>
    </source>
</evidence>
<name>A0ABM4VST4_COFAR</name>